<keyword evidence="4" id="KW-0808">Transferase</keyword>
<dbReference type="PANTHER" id="PTHR34047:SF8">
    <property type="entry name" value="PROTEIN YKFC"/>
    <property type="match status" value="1"/>
</dbReference>
<evidence type="ECO:0000256" key="2">
    <source>
        <dbReference type="SAM" id="MobiDB-lite"/>
    </source>
</evidence>
<gene>
    <name evidence="4" type="ORF">JK635_10880</name>
</gene>
<keyword evidence="1" id="KW-0175">Coiled coil</keyword>
<accession>A0ABS1TN49</accession>
<organism evidence="4 5">
    <name type="scientific">Neobacillus paridis</name>
    <dbReference type="NCBI Taxonomy" id="2803862"/>
    <lineage>
        <taxon>Bacteria</taxon>
        <taxon>Bacillati</taxon>
        <taxon>Bacillota</taxon>
        <taxon>Bacilli</taxon>
        <taxon>Bacillales</taxon>
        <taxon>Bacillaceae</taxon>
        <taxon>Neobacillus</taxon>
    </lineage>
</organism>
<evidence type="ECO:0000313" key="4">
    <source>
        <dbReference type="EMBL" id="MBL4952717.1"/>
    </source>
</evidence>
<evidence type="ECO:0000256" key="1">
    <source>
        <dbReference type="SAM" id="Coils"/>
    </source>
</evidence>
<name>A0ABS1TN49_9BACI</name>
<dbReference type="Proteomes" id="UP000623967">
    <property type="component" value="Unassembled WGS sequence"/>
</dbReference>
<keyword evidence="4" id="KW-0548">Nucleotidyltransferase</keyword>
<evidence type="ECO:0000259" key="3">
    <source>
        <dbReference type="PROSITE" id="PS50878"/>
    </source>
</evidence>
<dbReference type="InterPro" id="IPR043502">
    <property type="entry name" value="DNA/RNA_pol_sf"/>
</dbReference>
<keyword evidence="5" id="KW-1185">Reference proteome</keyword>
<dbReference type="InterPro" id="IPR049030">
    <property type="entry name" value="AI2M-like_HNH"/>
</dbReference>
<evidence type="ECO:0000313" key="5">
    <source>
        <dbReference type="Proteomes" id="UP000623967"/>
    </source>
</evidence>
<dbReference type="InterPro" id="IPR051083">
    <property type="entry name" value="GrpII_Intron_Splice-Mob/Def"/>
</dbReference>
<dbReference type="RefSeq" id="WP_202653962.1">
    <property type="nucleotide sequence ID" value="NZ_JAESWB010000168.1"/>
</dbReference>
<dbReference type="PANTHER" id="PTHR34047">
    <property type="entry name" value="NUCLEAR INTRON MATURASE 1, MITOCHONDRIAL-RELATED"/>
    <property type="match status" value="1"/>
</dbReference>
<dbReference type="CDD" id="cd01651">
    <property type="entry name" value="RT_G2_intron"/>
    <property type="match status" value="1"/>
</dbReference>
<feature type="domain" description="Reverse transcriptase" evidence="3">
    <location>
        <begin position="67"/>
        <end position="420"/>
    </location>
</feature>
<proteinExistence type="predicted"/>
<dbReference type="PROSITE" id="PS50878">
    <property type="entry name" value="RT_POL"/>
    <property type="match status" value="1"/>
</dbReference>
<comment type="caution">
    <text evidence="4">The sequence shown here is derived from an EMBL/GenBank/DDBJ whole genome shotgun (WGS) entry which is preliminary data.</text>
</comment>
<dbReference type="InterPro" id="IPR024937">
    <property type="entry name" value="Domain_X"/>
</dbReference>
<dbReference type="SUPFAM" id="SSF56672">
    <property type="entry name" value="DNA/RNA polymerases"/>
    <property type="match status" value="1"/>
</dbReference>
<feature type="region of interest" description="Disordered" evidence="2">
    <location>
        <begin position="691"/>
        <end position="710"/>
    </location>
</feature>
<dbReference type="InterPro" id="IPR000477">
    <property type="entry name" value="RT_dom"/>
</dbReference>
<feature type="coiled-coil region" evidence="1">
    <location>
        <begin position="226"/>
        <end position="295"/>
    </location>
</feature>
<reference evidence="4 5" key="1">
    <citation type="submission" date="2021-01" db="EMBL/GenBank/DDBJ databases">
        <title>Genome public.</title>
        <authorList>
            <person name="Liu C."/>
            <person name="Sun Q."/>
        </authorList>
    </citation>
    <scope>NUCLEOTIDE SEQUENCE [LARGE SCALE GENOMIC DNA]</scope>
    <source>
        <strain evidence="4 5">YIM B02564</strain>
    </source>
</reference>
<dbReference type="GO" id="GO:0003964">
    <property type="term" value="F:RNA-directed DNA polymerase activity"/>
    <property type="evidence" value="ECO:0007669"/>
    <property type="project" value="UniProtKB-KW"/>
</dbReference>
<keyword evidence="4" id="KW-0695">RNA-directed DNA polymerase</keyword>
<dbReference type="Pfam" id="PF01348">
    <property type="entry name" value="Intron_maturas2"/>
    <property type="match status" value="1"/>
</dbReference>
<sequence>MRNPLQVLQILESRAKDETYRFDKLIKHFYNIEFYEAAYAKIYSKEGNMTEGTDSKTIDGFSLKHVETLIEAIKNESYEPEPVRRVEIPKKNDPKKKRPLGIPAFYDKLVQQVMVFILEVIYEPVFEDTSHGYRPNRSCHTALYQVKQQFTGTKWWIEGDIKGFFDNINHNKMIELLRKRIMDEKFLRLVRKFLKAGYVYERQLHKTYAGTPQGGIVSPILANIYLNELDKKVKQISLEYNTTKRQRRANNEYKLIADKIYARRKKLKMLTLEEKEALEEKLEKLLQERNEYRLTHLQGQIAEKDRHYKYLSKIIYKVRRELKELTPEEREKETKEIRELQLKMRKLPAMDEFDENYRRLKYVRYADDFLISIIGTKEDAKMIKERLGEFLKEELSLDLSEEKTLITHNSKKVRFLGYDIFVGTRHEGKVALTKNSGRMVKKRVDSKNIKLSLPHDKIKDFLVDKRMIKITNDGRWKAIHRPYLLVNSPLEILRQYNSEFGGLYQYYKLAFDVKEKLGSVHQLFSQSFAKTLAGKHKTKVSKLRNKYMEFNGTKVKAYVNDNGNWGVHFIKNGKDDKEYIAFAELFPYRDIIVVKELENVDSNINVINEKHIVTNYARTEIVQRMRANKCEWCGDDKGPFEVHHIRKLKNIKNKKNKKFWELMHIYRNRKTLVLCADGSKNNCHRKLHSGKLDQHKKMQASESKNNDLAF</sequence>
<dbReference type="EMBL" id="JAESWB010000168">
    <property type="protein sequence ID" value="MBL4952717.1"/>
    <property type="molecule type" value="Genomic_DNA"/>
</dbReference>
<protein>
    <submittedName>
        <fullName evidence="4">Group II intron reverse transcriptase domain-containing protein</fullName>
    </submittedName>
</protein>
<dbReference type="Pfam" id="PF21368">
    <property type="entry name" value="AI2M-like_HNH"/>
    <property type="match status" value="1"/>
</dbReference>
<dbReference type="Pfam" id="PF00078">
    <property type="entry name" value="RVT_1"/>
    <property type="match status" value="2"/>
</dbReference>